<dbReference type="EMBL" id="CABFVA020000085">
    <property type="protein sequence ID" value="VVM07206.1"/>
    <property type="molecule type" value="Genomic_DNA"/>
</dbReference>
<proteinExistence type="inferred from homology"/>
<evidence type="ECO:0000259" key="9">
    <source>
        <dbReference type="Pfam" id="PF01636"/>
    </source>
</evidence>
<dbReference type="InterPro" id="IPR002575">
    <property type="entry name" value="Aminoglycoside_PTrfase"/>
</dbReference>
<organism evidence="11 12">
    <name type="scientific">Methylacidimicrobium tartarophylax</name>
    <dbReference type="NCBI Taxonomy" id="1041768"/>
    <lineage>
        <taxon>Bacteria</taxon>
        <taxon>Pseudomonadati</taxon>
        <taxon>Verrucomicrobiota</taxon>
        <taxon>Methylacidimicrobium</taxon>
    </lineage>
</organism>
<dbReference type="AlphaFoldDB" id="A0A5E6MH43"/>
<keyword evidence="11" id="KW-0418">Kinase</keyword>
<evidence type="ECO:0000256" key="6">
    <source>
        <dbReference type="ARBA" id="ARBA00022840"/>
    </source>
</evidence>
<feature type="domain" description="Maltokinase N-terminal cap" evidence="10">
    <location>
        <begin position="29"/>
        <end position="116"/>
    </location>
</feature>
<dbReference type="RefSeq" id="WP_142660436.1">
    <property type="nucleotide sequence ID" value="NZ_CABFVA020000085.1"/>
</dbReference>
<keyword evidence="6" id="KW-0067">ATP-binding</keyword>
<dbReference type="InterPro" id="IPR011009">
    <property type="entry name" value="Kinase-like_dom_sf"/>
</dbReference>
<reference evidence="11 12" key="1">
    <citation type="submission" date="2019-09" db="EMBL/GenBank/DDBJ databases">
        <authorList>
            <person name="Cremers G."/>
        </authorList>
    </citation>
    <scope>NUCLEOTIDE SEQUENCE [LARGE SCALE GENOMIC DNA]</scope>
    <source>
        <strain evidence="11">4A</strain>
    </source>
</reference>
<evidence type="ECO:0000256" key="4">
    <source>
        <dbReference type="ARBA" id="ARBA00022679"/>
    </source>
</evidence>
<evidence type="ECO:0000259" key="10">
    <source>
        <dbReference type="Pfam" id="PF18085"/>
    </source>
</evidence>
<keyword evidence="5" id="KW-0547">Nucleotide-binding</keyword>
<evidence type="ECO:0000256" key="2">
    <source>
        <dbReference type="ARBA" id="ARBA00011962"/>
    </source>
</evidence>
<keyword evidence="4 11" id="KW-0808">Transferase</keyword>
<dbReference type="GO" id="GO:0005524">
    <property type="term" value="F:ATP binding"/>
    <property type="evidence" value="ECO:0007669"/>
    <property type="project" value="UniProtKB-KW"/>
</dbReference>
<dbReference type="Gene3D" id="3.90.1200.10">
    <property type="match status" value="1"/>
</dbReference>
<accession>A0A5E6MH43</accession>
<evidence type="ECO:0000256" key="5">
    <source>
        <dbReference type="ARBA" id="ARBA00022741"/>
    </source>
</evidence>
<dbReference type="EC" id="2.7.1.175" evidence="2"/>
<keyword evidence="12" id="KW-1185">Reference proteome</keyword>
<evidence type="ECO:0000256" key="8">
    <source>
        <dbReference type="ARBA" id="ARBA00049067"/>
    </source>
</evidence>
<evidence type="ECO:0000256" key="7">
    <source>
        <dbReference type="ARBA" id="ARBA00031251"/>
    </source>
</evidence>
<dbReference type="Pfam" id="PF01636">
    <property type="entry name" value="APH"/>
    <property type="match status" value="1"/>
</dbReference>
<dbReference type="SUPFAM" id="SSF56112">
    <property type="entry name" value="Protein kinase-like (PK-like)"/>
    <property type="match status" value="1"/>
</dbReference>
<dbReference type="InterPro" id="IPR040999">
    <property type="entry name" value="Mak_N_cap"/>
</dbReference>
<protein>
    <recommendedName>
        <fullName evidence="3">Maltokinase</fullName>
        <ecNumber evidence="2">2.7.1.175</ecNumber>
    </recommendedName>
    <alternativeName>
        <fullName evidence="7">Maltose-1-phosphate synthase</fullName>
    </alternativeName>
</protein>
<dbReference type="OrthoDB" id="9805159at2"/>
<comment type="similarity">
    <text evidence="1">Belongs to the aminoglycoside phosphotransferase family.</text>
</comment>
<evidence type="ECO:0000256" key="1">
    <source>
        <dbReference type="ARBA" id="ARBA00006219"/>
    </source>
</evidence>
<comment type="catalytic activity">
    <reaction evidence="8">
        <text>D-maltose + ATP = alpha-maltose 1-phosphate + ADP + H(+)</text>
        <dbReference type="Rhea" id="RHEA:31915"/>
        <dbReference type="ChEBI" id="CHEBI:15378"/>
        <dbReference type="ChEBI" id="CHEBI:17306"/>
        <dbReference type="ChEBI" id="CHEBI:30616"/>
        <dbReference type="ChEBI" id="CHEBI:63576"/>
        <dbReference type="ChEBI" id="CHEBI:456216"/>
        <dbReference type="EC" id="2.7.1.175"/>
    </reaction>
</comment>
<gene>
    <name evidence="11" type="primary">pep2</name>
    <name evidence="11" type="ORF">MAMT_01613</name>
</gene>
<dbReference type="Pfam" id="PF18085">
    <property type="entry name" value="Mak_N_cap"/>
    <property type="match status" value="1"/>
</dbReference>
<dbReference type="GO" id="GO:0016301">
    <property type="term" value="F:kinase activity"/>
    <property type="evidence" value="ECO:0007669"/>
    <property type="project" value="UniProtKB-KW"/>
</dbReference>
<evidence type="ECO:0000313" key="11">
    <source>
        <dbReference type="EMBL" id="VVM07206.1"/>
    </source>
</evidence>
<feature type="domain" description="Aminoglycoside phosphotransferase" evidence="9">
    <location>
        <begin position="250"/>
        <end position="385"/>
    </location>
</feature>
<sequence>MRSDSDPLAERFWFSAEGRRLAGTLFPPFLLGRRWFSGKARGLEEVWVADAFLLGPREAGLRLLLLQVRFAAGETALFSLPIRLAGNLPPTGLVEGDRIGPLSASSPQCLWEATGDPLFGGALLDLLAEEKELLGPQGILRGRRGPLLDELDASGELPKDSRLLGREQSNSSLLFGNHLFFKLYRKIEGGPNPDAEIHERLSGVLRFPHVPRYGGRLDYEPQNGPPILLGLLTEAVPHRSDAWTLALAAATEWMQQAGEHRPEEPSSRPSWELLGRRTAEFHLAMAGPPDDPAFRPEPLRGEEIPLFFEGALGLLRRSFGMPDGPPEVPLGVEEERLAKLFPRIEARFRAILRLPANLLKIRIHGDYHLGQVLATEDDFVLIDFEGEPERSLAERRHKTLALRDVAGMVRSFHYAALAPIFLQGDTGEERSRRLAVADDWRRRETRRFLEGYFAAAGGAPFLPTAPAERGTLLDFFVLEKAVYEVGYERNNRPAWMQIPLRGIEELLEGSRQSEENGQS</sequence>
<name>A0A5E6MH43_9BACT</name>
<dbReference type="Proteomes" id="UP000334923">
    <property type="component" value="Unassembled WGS sequence"/>
</dbReference>
<evidence type="ECO:0000256" key="3">
    <source>
        <dbReference type="ARBA" id="ARBA00013882"/>
    </source>
</evidence>
<evidence type="ECO:0000313" key="12">
    <source>
        <dbReference type="Proteomes" id="UP000334923"/>
    </source>
</evidence>